<dbReference type="InterPro" id="IPR055775">
    <property type="entry name" value="DUF7351"/>
</dbReference>
<reference evidence="4 5" key="1">
    <citation type="submission" date="2014-01" db="EMBL/GenBank/DDBJ databases">
        <authorList>
            <consortium name="DOE Joint Genome Institute"/>
            <person name="Anderson I."/>
            <person name="Huntemann M."/>
            <person name="Han J."/>
            <person name="Chen A."/>
            <person name="Kyrpides N."/>
            <person name="Mavromatis K."/>
            <person name="Markowitz V."/>
            <person name="Palaniappan K."/>
            <person name="Ivanova N."/>
            <person name="Schaumberg A."/>
            <person name="Pati A."/>
            <person name="Liolios K."/>
            <person name="Nordberg H.P."/>
            <person name="Cantor M.N."/>
            <person name="Hua S.X."/>
            <person name="Woyke T."/>
        </authorList>
    </citation>
    <scope>NUCLEOTIDE SEQUENCE [LARGE SCALE GENOMIC DNA]</scope>
    <source>
        <strain evidence="4 5">XH-48</strain>
    </source>
</reference>
<feature type="compositionally biased region" description="Polar residues" evidence="1">
    <location>
        <begin position="46"/>
        <end position="56"/>
    </location>
</feature>
<dbReference type="eggNOG" id="arCOG03860">
    <property type="taxonomic scope" value="Archaea"/>
</dbReference>
<dbReference type="InterPro" id="IPR036388">
    <property type="entry name" value="WH-like_DNA-bd_sf"/>
</dbReference>
<feature type="domain" description="DUF7351" evidence="3">
    <location>
        <begin position="178"/>
        <end position="358"/>
    </location>
</feature>
<evidence type="ECO:0000256" key="1">
    <source>
        <dbReference type="SAM" id="MobiDB-lite"/>
    </source>
</evidence>
<dbReference type="Proteomes" id="UP000019024">
    <property type="component" value="Chromosome"/>
</dbReference>
<evidence type="ECO:0000313" key="5">
    <source>
        <dbReference type="Proteomes" id="UP000019024"/>
    </source>
</evidence>
<gene>
    <name evidence="4" type="ORF">HALLA_15295</name>
</gene>
<dbReference type="Pfam" id="PF24042">
    <property type="entry name" value="DUF7351"/>
    <property type="match status" value="1"/>
</dbReference>
<keyword evidence="5" id="KW-1185">Reference proteome</keyword>
<feature type="compositionally biased region" description="Polar residues" evidence="1">
    <location>
        <begin position="67"/>
        <end position="79"/>
    </location>
</feature>
<dbReference type="KEGG" id="hlr:HALLA_15295"/>
<sequence length="379" mass="41267">MTAERWGILRVPEDEDTETKTYFSPDRIPNMTTEDESDESGRRSGLESTPETTVEPVSSAAADGTTDRSATASAETVSDPSDAFQALGNETRMGILDTMLERTDETETGVTFSELFEASTVDTSAGFAYHLEQLVGPYLAKDGDEHYELTYAGRKIARAIATGAYTRRVDHPPISLAESCPFCGEQSLAAQATDNVVAVACENCDRSLLRLGFPPSGLESHGESFPDAFDRHHRHRLGLMAEGVCPECSGEISSELVRTAPSTDDALPSEFEEHVQAAFDCEVCGTEVRCPVSLAFLDRPEVVSLYHDHGRNVRDRPIWNVGHEWTETILSEEPLAVRVVVELEGDVLALYVDERLDVVDVQRSETNASTSEGAADAAA</sequence>
<dbReference type="PATRIC" id="fig|797299.3.peg.2066"/>
<feature type="domain" description="DUF7347" evidence="2">
    <location>
        <begin position="80"/>
        <end position="160"/>
    </location>
</feature>
<protein>
    <submittedName>
        <fullName evidence="4">ArsR family transcriptional regulator</fullName>
    </submittedName>
</protein>
<name>W0JML8_9EURY</name>
<organism evidence="4 5">
    <name type="scientific">Halostagnicola larsenii XH-48</name>
    <dbReference type="NCBI Taxonomy" id="797299"/>
    <lineage>
        <taxon>Archaea</taxon>
        <taxon>Methanobacteriati</taxon>
        <taxon>Methanobacteriota</taxon>
        <taxon>Stenosarchaea group</taxon>
        <taxon>Halobacteria</taxon>
        <taxon>Halobacteriales</taxon>
        <taxon>Natrialbaceae</taxon>
        <taxon>Halostagnicola</taxon>
    </lineage>
</organism>
<evidence type="ECO:0000259" key="2">
    <source>
        <dbReference type="Pfam" id="PF24038"/>
    </source>
</evidence>
<dbReference type="InterPro" id="IPR055771">
    <property type="entry name" value="DUF7347"/>
</dbReference>
<dbReference type="Pfam" id="PF24038">
    <property type="entry name" value="DUF7347"/>
    <property type="match status" value="1"/>
</dbReference>
<dbReference type="HOGENOM" id="CLU_060475_0_0_2"/>
<feature type="region of interest" description="Disordered" evidence="1">
    <location>
        <begin position="1"/>
        <end position="88"/>
    </location>
</feature>
<dbReference type="EMBL" id="CP007055">
    <property type="protein sequence ID" value="AHF99955.1"/>
    <property type="molecule type" value="Genomic_DNA"/>
</dbReference>
<dbReference type="AlphaFoldDB" id="W0JML8"/>
<proteinExistence type="predicted"/>
<dbReference type="Gene3D" id="1.10.10.10">
    <property type="entry name" value="Winged helix-like DNA-binding domain superfamily/Winged helix DNA-binding domain"/>
    <property type="match status" value="1"/>
</dbReference>
<accession>W0JML8</accession>
<evidence type="ECO:0000259" key="3">
    <source>
        <dbReference type="Pfam" id="PF24042"/>
    </source>
</evidence>
<evidence type="ECO:0000313" key="4">
    <source>
        <dbReference type="EMBL" id="AHF99955.1"/>
    </source>
</evidence>